<dbReference type="Proteomes" id="UP000078348">
    <property type="component" value="Unassembled WGS sequence"/>
</dbReference>
<gene>
    <name evidence="1" type="ORF">AV274_3479</name>
</gene>
<comment type="caution">
    <text evidence="1">The sequence shown here is derived from an EMBL/GenBank/DDBJ whole genome shotgun (WGS) entry which is preliminary data.</text>
</comment>
<dbReference type="AlphaFoldDB" id="A0A196SCK2"/>
<evidence type="ECO:0000313" key="2">
    <source>
        <dbReference type="Proteomes" id="UP000078348"/>
    </source>
</evidence>
<evidence type="ECO:0000313" key="1">
    <source>
        <dbReference type="EMBL" id="OAO14775.1"/>
    </source>
</evidence>
<sequence length="237" mass="27960">MIVKNEAQSIAGTIRSVLGVVDRYCILDTGSEDNTYGETEYNSIRVCNTDYRWEYVGVTHEYVTSRTPQTKVALLPHSTDRDVFVLHDLSNFDVRKKRKRWELDAQLLQNDLRKNPDNTRTAFYLAQSYDCLNDLVQAYNYYNLRFEMGGWFEERYEALVRMAGLLERMGYDWPACEELYLKAYEFLPIRAEPLYLIARHWYNAKQYQSALLFAAKAYAIPFPTSIRLFINPTIYHY</sequence>
<dbReference type="InterPro" id="IPR011990">
    <property type="entry name" value="TPR-like_helical_dom_sf"/>
</dbReference>
<proteinExistence type="predicted"/>
<dbReference type="Gene3D" id="1.25.40.10">
    <property type="entry name" value="Tetratricopeptide repeat domain"/>
    <property type="match status" value="1"/>
</dbReference>
<reference evidence="1 2" key="1">
    <citation type="submission" date="2016-05" db="EMBL/GenBank/DDBJ databases">
        <title>Nuclear genome of Blastocystis sp. subtype 1 NandII.</title>
        <authorList>
            <person name="Gentekaki E."/>
            <person name="Curtis B."/>
            <person name="Stairs C."/>
            <person name="Eme L."/>
            <person name="Herman E."/>
            <person name="Klimes V."/>
            <person name="Arias M.C."/>
            <person name="Elias M."/>
            <person name="Hilliou F."/>
            <person name="Klute M."/>
            <person name="Malik S.-B."/>
            <person name="Pightling A."/>
            <person name="Rachubinski R."/>
            <person name="Salas D."/>
            <person name="Schlacht A."/>
            <person name="Suga H."/>
            <person name="Archibald J."/>
            <person name="Ball S.G."/>
            <person name="Clark G."/>
            <person name="Dacks J."/>
            <person name="Van Der Giezen M."/>
            <person name="Tsaousis A."/>
            <person name="Roger A."/>
        </authorList>
    </citation>
    <scope>NUCLEOTIDE SEQUENCE [LARGE SCALE GENOMIC DNA]</scope>
    <source>
        <strain evidence="2">ATCC 50177 / NandII</strain>
    </source>
</reference>
<name>A0A196SCK2_BLAHN</name>
<keyword evidence="2" id="KW-1185">Reference proteome</keyword>
<dbReference type="EMBL" id="LXWW01000210">
    <property type="protein sequence ID" value="OAO14775.1"/>
    <property type="molecule type" value="Genomic_DNA"/>
</dbReference>
<accession>A0A196SCK2</accession>
<organism evidence="1 2">
    <name type="scientific">Blastocystis sp. subtype 1 (strain ATCC 50177 / NandII)</name>
    <dbReference type="NCBI Taxonomy" id="478820"/>
    <lineage>
        <taxon>Eukaryota</taxon>
        <taxon>Sar</taxon>
        <taxon>Stramenopiles</taxon>
        <taxon>Bigyra</taxon>
        <taxon>Opalozoa</taxon>
        <taxon>Opalinata</taxon>
        <taxon>Blastocystidae</taxon>
        <taxon>Blastocystis</taxon>
    </lineage>
</organism>
<protein>
    <submittedName>
        <fullName evidence="1">Uncharacterized protein</fullName>
    </submittedName>
</protein>
<dbReference type="OrthoDB" id="194552at2759"/>
<dbReference type="SUPFAM" id="SSF48452">
    <property type="entry name" value="TPR-like"/>
    <property type="match status" value="1"/>
</dbReference>